<comment type="subunit">
    <text evidence="2">The complex is composed of two ATP-binding proteins (LsrA), two transmembrane proteins (LsrC and LsrD) and a solute-binding protein (LsrB).</text>
</comment>
<comment type="subcellular location">
    <subcellularLocation>
        <location evidence="1">Cell membrane</location>
        <topology evidence="1">Multi-pass membrane protein</topology>
    </subcellularLocation>
</comment>
<keyword evidence="14" id="KW-1185">Reference proteome</keyword>
<proteinExistence type="predicted"/>
<dbReference type="Proteomes" id="UP001060070">
    <property type="component" value="Chromosome"/>
</dbReference>
<keyword evidence="3" id="KW-0813">Transport</keyword>
<keyword evidence="4" id="KW-1003">Cell membrane</keyword>
<evidence type="ECO:0000256" key="4">
    <source>
        <dbReference type="ARBA" id="ARBA00022475"/>
    </source>
</evidence>
<evidence type="ECO:0000313" key="14">
    <source>
        <dbReference type="Proteomes" id="UP001060070"/>
    </source>
</evidence>
<evidence type="ECO:0000256" key="7">
    <source>
        <dbReference type="ARBA" id="ARBA00022989"/>
    </source>
</evidence>
<feature type="compositionally biased region" description="Basic residues" evidence="11">
    <location>
        <begin position="1"/>
        <end position="10"/>
    </location>
</feature>
<sequence>MPRIRRRTKHVEKPSEKPKPVTALGEGASGPSSWFASAGGPTAGIAAATLVLFVFGGLIAPQSLGTGAMSGMLPFAAILALVSLGQTLVIQQGGIDLSVPGMVSLSAVIVCYFSESQPNAEGSVVLALFYAFAAAAVAGLISGLLVSKVRVAPIVATIGMNALLYGMNVKISGGTPVSVPGSIAAFANGKIFGITQLAYLAVAMAIVVIFVVKATTFGRNFEAVGANSRAARAAGIVADRYQIAAYVGASLLYAAGGILLGGLMQLPSPQQGDNYLMPSIAATVLGGTSLFGGKGNLAATVIAALFLTQLQQLVLTTGASIGVQYLFQGAAILVGVGIYGLNFRNLRRAISLRNRSTA</sequence>
<feature type="transmembrane region" description="Helical" evidence="12">
    <location>
        <begin position="325"/>
        <end position="343"/>
    </location>
</feature>
<keyword evidence="7 12" id="KW-1133">Transmembrane helix</keyword>
<protein>
    <recommendedName>
        <fullName evidence="10">Autoinducer 2 import system permease protein LsrD</fullName>
    </recommendedName>
</protein>
<evidence type="ECO:0000256" key="11">
    <source>
        <dbReference type="SAM" id="MobiDB-lite"/>
    </source>
</evidence>
<feature type="transmembrane region" description="Helical" evidence="12">
    <location>
        <begin position="42"/>
        <end position="60"/>
    </location>
</feature>
<dbReference type="GO" id="GO:0022857">
    <property type="term" value="F:transmembrane transporter activity"/>
    <property type="evidence" value="ECO:0007669"/>
    <property type="project" value="InterPro"/>
</dbReference>
<dbReference type="GO" id="GO:0005886">
    <property type="term" value="C:plasma membrane"/>
    <property type="evidence" value="ECO:0007669"/>
    <property type="project" value="UniProtKB-SubCell"/>
</dbReference>
<feature type="region of interest" description="Disordered" evidence="11">
    <location>
        <begin position="1"/>
        <end position="27"/>
    </location>
</feature>
<evidence type="ECO:0000256" key="12">
    <source>
        <dbReference type="SAM" id="Phobius"/>
    </source>
</evidence>
<evidence type="ECO:0000256" key="6">
    <source>
        <dbReference type="ARBA" id="ARBA00022692"/>
    </source>
</evidence>
<evidence type="ECO:0000313" key="13">
    <source>
        <dbReference type="EMBL" id="UTU54388.1"/>
    </source>
</evidence>
<evidence type="ECO:0000256" key="3">
    <source>
        <dbReference type="ARBA" id="ARBA00022448"/>
    </source>
</evidence>
<dbReference type="EMBL" id="CP088147">
    <property type="protein sequence ID" value="UTU54388.1"/>
    <property type="molecule type" value="Genomic_DNA"/>
</dbReference>
<feature type="transmembrane region" description="Helical" evidence="12">
    <location>
        <begin position="127"/>
        <end position="146"/>
    </location>
</feature>
<feature type="transmembrane region" description="Helical" evidence="12">
    <location>
        <begin position="299"/>
        <end position="319"/>
    </location>
</feature>
<evidence type="ECO:0000256" key="8">
    <source>
        <dbReference type="ARBA" id="ARBA00023136"/>
    </source>
</evidence>
<feature type="transmembrane region" description="Helical" evidence="12">
    <location>
        <begin position="275"/>
        <end position="292"/>
    </location>
</feature>
<evidence type="ECO:0000256" key="10">
    <source>
        <dbReference type="ARBA" id="ARBA00039381"/>
    </source>
</evidence>
<feature type="transmembrane region" description="Helical" evidence="12">
    <location>
        <begin position="151"/>
        <end position="171"/>
    </location>
</feature>
<reference evidence="13 14" key="1">
    <citation type="journal article" date="2022" name="Microbiol. Resour. Announc.">
        <title>Complete Genome Sequence of Mesorhizobium ciceri Strain R30, a Rhizobium Used as a Commercial Inoculant for Chickpea in Argentina.</title>
        <authorList>
            <person name="Foresto E."/>
            <person name="Revale S."/>
            <person name="Primo E."/>
            <person name="Nievas F."/>
            <person name="Carezzano E."/>
            <person name="Puente M."/>
            <person name="Alzari P."/>
            <person name="Mart M."/>
            <person name="Ben-Assaya M."/>
            <person name="Mornico D."/>
            <person name="Santoro M."/>
            <person name="Mart F."/>
            <person name="Giordano W."/>
            <person name="Bogino P."/>
        </authorList>
    </citation>
    <scope>NUCLEOTIDE SEQUENCE [LARGE SCALE GENOMIC DNA]</scope>
    <source>
        <strain evidence="13 14">R30</strain>
    </source>
</reference>
<feature type="transmembrane region" description="Helical" evidence="12">
    <location>
        <begin position="191"/>
        <end position="212"/>
    </location>
</feature>
<comment type="function">
    <text evidence="9">Part of the ABC transporter complex LsrABCD involved in autoinducer 2 (AI-2) import. Probably responsible for the translocation of the substrate across the membrane.</text>
</comment>
<dbReference type="PANTHER" id="PTHR32196">
    <property type="entry name" value="ABC TRANSPORTER PERMEASE PROTEIN YPHD-RELATED-RELATED"/>
    <property type="match status" value="1"/>
</dbReference>
<feature type="transmembrane region" description="Helical" evidence="12">
    <location>
        <begin position="243"/>
        <end position="263"/>
    </location>
</feature>
<feature type="transmembrane region" description="Helical" evidence="12">
    <location>
        <begin position="72"/>
        <end position="90"/>
    </location>
</feature>
<feature type="transmembrane region" description="Helical" evidence="12">
    <location>
        <begin position="97"/>
        <end position="115"/>
    </location>
</feature>
<accession>A0AB38TIP6</accession>
<evidence type="ECO:0000256" key="1">
    <source>
        <dbReference type="ARBA" id="ARBA00004651"/>
    </source>
</evidence>
<keyword evidence="6 12" id="KW-0812">Transmembrane</keyword>
<dbReference type="InterPro" id="IPR001851">
    <property type="entry name" value="ABC_transp_permease"/>
</dbReference>
<dbReference type="Pfam" id="PF02653">
    <property type="entry name" value="BPD_transp_2"/>
    <property type="match status" value="1"/>
</dbReference>
<dbReference type="RefSeq" id="WP_081714439.1">
    <property type="nucleotide sequence ID" value="NZ_CP088147.1"/>
</dbReference>
<evidence type="ECO:0000256" key="2">
    <source>
        <dbReference type="ARBA" id="ARBA00011262"/>
    </source>
</evidence>
<name>A0AB38TIP6_9HYPH</name>
<dbReference type="CDD" id="cd06579">
    <property type="entry name" value="TM_PBP1_transp_AraH_like"/>
    <property type="match status" value="1"/>
</dbReference>
<organism evidence="13 14">
    <name type="scientific">Mesorhizobium ciceri</name>
    <dbReference type="NCBI Taxonomy" id="39645"/>
    <lineage>
        <taxon>Bacteria</taxon>
        <taxon>Pseudomonadati</taxon>
        <taxon>Pseudomonadota</taxon>
        <taxon>Alphaproteobacteria</taxon>
        <taxon>Hyphomicrobiales</taxon>
        <taxon>Phyllobacteriaceae</taxon>
        <taxon>Mesorhizobium</taxon>
    </lineage>
</organism>
<gene>
    <name evidence="13" type="ORF">LRP29_13775</name>
</gene>
<dbReference type="AlphaFoldDB" id="A0AB38TIP6"/>
<evidence type="ECO:0000256" key="9">
    <source>
        <dbReference type="ARBA" id="ARBA00025439"/>
    </source>
</evidence>
<keyword evidence="8 12" id="KW-0472">Membrane</keyword>
<keyword evidence="5" id="KW-0997">Cell inner membrane</keyword>
<evidence type="ECO:0000256" key="5">
    <source>
        <dbReference type="ARBA" id="ARBA00022519"/>
    </source>
</evidence>
<dbReference type="PANTHER" id="PTHR32196:SF71">
    <property type="entry name" value="AUTOINDUCER 2 IMPORT SYSTEM PERMEASE PROTEIN LSRD"/>
    <property type="match status" value="1"/>
</dbReference>